<keyword evidence="6 11" id="KW-0732">Signal</keyword>
<keyword evidence="7" id="KW-0406">Ion transport</keyword>
<evidence type="ECO:0000259" key="12">
    <source>
        <dbReference type="Pfam" id="PF13609"/>
    </source>
</evidence>
<dbReference type="RefSeq" id="WP_011493938.1">
    <property type="nucleotide sequence ID" value="NC_007953.1"/>
</dbReference>
<proteinExistence type="predicted"/>
<evidence type="ECO:0000256" key="4">
    <source>
        <dbReference type="ARBA" id="ARBA00022452"/>
    </source>
</evidence>
<evidence type="ECO:0000256" key="10">
    <source>
        <dbReference type="ARBA" id="ARBA00023237"/>
    </source>
</evidence>
<dbReference type="eggNOG" id="COG3203">
    <property type="taxonomic scope" value="Bacteria"/>
</dbReference>
<evidence type="ECO:0000256" key="9">
    <source>
        <dbReference type="ARBA" id="ARBA00023136"/>
    </source>
</evidence>
<evidence type="ECO:0000256" key="8">
    <source>
        <dbReference type="ARBA" id="ARBA00023114"/>
    </source>
</evidence>
<evidence type="ECO:0000256" key="1">
    <source>
        <dbReference type="ARBA" id="ARBA00004571"/>
    </source>
</evidence>
<dbReference type="OrthoDB" id="6975458at2"/>
<keyword evidence="14" id="KW-1185">Reference proteome</keyword>
<protein>
    <submittedName>
        <fullName evidence="13">Outer membrane porin, OmpC family</fullName>
    </submittedName>
</protein>
<dbReference type="GO" id="GO:0006811">
    <property type="term" value="P:monoatomic ion transport"/>
    <property type="evidence" value="ECO:0007669"/>
    <property type="project" value="UniProtKB-KW"/>
</dbReference>
<dbReference type="InterPro" id="IPR023614">
    <property type="entry name" value="Porin_dom_sf"/>
</dbReference>
<feature type="domain" description="Porin" evidence="12">
    <location>
        <begin position="24"/>
        <end position="348"/>
    </location>
</feature>
<evidence type="ECO:0000313" key="14">
    <source>
        <dbReference type="Proteomes" id="UP000001817"/>
    </source>
</evidence>
<dbReference type="GO" id="GO:0015288">
    <property type="term" value="F:porin activity"/>
    <property type="evidence" value="ECO:0007669"/>
    <property type="project" value="UniProtKB-KW"/>
</dbReference>
<evidence type="ECO:0000256" key="7">
    <source>
        <dbReference type="ARBA" id="ARBA00023065"/>
    </source>
</evidence>
<feature type="signal peptide" evidence="11">
    <location>
        <begin position="1"/>
        <end position="34"/>
    </location>
</feature>
<accession>Q13GV3</accession>
<keyword evidence="10" id="KW-0998">Cell outer membrane</keyword>
<sequence length="363" mass="39022">MKSQLQRRNRRWLRELGGFALAGSACALAGTAHAQSSVQLYGIVDMWAGVQKLPSQASAAVAAGNGMSTSFWGLGGKEDLGGGLQTVFAIEGFFRPNNGAVGSFDGDPMFSRNAYVGLQSSTYGALTFGRQSSPLYLQSTLFNPFYASFTFSPTVNHLYGGVGTYPAFKTDQGVFGGTAWANAIQFATPDFNGLTGKAIYAFGNTAGENGSRKWSAQMAYTHGAWSISGVYQYLNFSSTPGDLAHFIAGEKSQSVAEIATWYDFGFVKLYGEYTWTGNDRTADSFHVNSYQAGAAVPVGLGRVLASWGYSRNAGGLDLTRQTATIGYDYPLSKRTDLYANYMYDHLTNTSSGYTTGVGLRTRF</sequence>
<comment type="subunit">
    <text evidence="2">Homotrimer.</text>
</comment>
<dbReference type="PATRIC" id="fig|266265.5.peg.8573"/>
<reference evidence="13 14" key="1">
    <citation type="journal article" date="2006" name="Proc. Natl. Acad. Sci. U.S.A.">
        <title>Burkholderia xenovorans LB400 harbors a multi-replicon, 9.73-Mbp genome shaped for versatility.</title>
        <authorList>
            <person name="Chain P.S."/>
            <person name="Denef V.J."/>
            <person name="Konstantinidis K.T."/>
            <person name="Vergez L.M."/>
            <person name="Agullo L."/>
            <person name="Reyes V.L."/>
            <person name="Hauser L."/>
            <person name="Cordova M."/>
            <person name="Gomez L."/>
            <person name="Gonzalez M."/>
            <person name="Land M."/>
            <person name="Lao V."/>
            <person name="Larimer F."/>
            <person name="LiPuma J.J."/>
            <person name="Mahenthiralingam E."/>
            <person name="Malfatti S.A."/>
            <person name="Marx C.J."/>
            <person name="Parnell J.J."/>
            <person name="Ramette A."/>
            <person name="Richardson P."/>
            <person name="Seeger M."/>
            <person name="Smith D."/>
            <person name="Spilker T."/>
            <person name="Sul W.J."/>
            <person name="Tsoi T.V."/>
            <person name="Ulrich L.E."/>
            <person name="Zhulin I.B."/>
            <person name="Tiedje J.M."/>
        </authorList>
    </citation>
    <scope>NUCLEOTIDE SEQUENCE [LARGE SCALE GENOMIC DNA]</scope>
    <source>
        <strain evidence="13 14">LB400</strain>
    </source>
</reference>
<keyword evidence="3" id="KW-0813">Transport</keyword>
<evidence type="ECO:0000256" key="11">
    <source>
        <dbReference type="SAM" id="SignalP"/>
    </source>
</evidence>
<dbReference type="AlphaFoldDB" id="Q13GV3"/>
<dbReference type="GO" id="GO:0046930">
    <property type="term" value="C:pore complex"/>
    <property type="evidence" value="ECO:0007669"/>
    <property type="project" value="UniProtKB-KW"/>
</dbReference>
<keyword evidence="9" id="KW-0472">Membrane</keyword>
<dbReference type="CDD" id="cd00342">
    <property type="entry name" value="gram_neg_porins"/>
    <property type="match status" value="1"/>
</dbReference>
<dbReference type="PANTHER" id="PTHR34501">
    <property type="entry name" value="PROTEIN YDDL-RELATED"/>
    <property type="match status" value="1"/>
</dbReference>
<keyword evidence="4" id="KW-1134">Transmembrane beta strand</keyword>
<gene>
    <name evidence="13" type="ORF">Bxe_C0804</name>
</gene>
<dbReference type="KEGG" id="bxb:DR64_7638"/>
<feature type="chain" id="PRO_5004182321" evidence="11">
    <location>
        <begin position="35"/>
        <end position="363"/>
    </location>
</feature>
<evidence type="ECO:0000256" key="5">
    <source>
        <dbReference type="ARBA" id="ARBA00022692"/>
    </source>
</evidence>
<evidence type="ECO:0000313" key="13">
    <source>
        <dbReference type="EMBL" id="ABE36686.1"/>
    </source>
</evidence>
<organism evidence="13 14">
    <name type="scientific">Paraburkholderia xenovorans (strain LB400)</name>
    <dbReference type="NCBI Taxonomy" id="266265"/>
    <lineage>
        <taxon>Bacteria</taxon>
        <taxon>Pseudomonadati</taxon>
        <taxon>Pseudomonadota</taxon>
        <taxon>Betaproteobacteria</taxon>
        <taxon>Burkholderiales</taxon>
        <taxon>Burkholderiaceae</taxon>
        <taxon>Paraburkholderia</taxon>
    </lineage>
</organism>
<dbReference type="InterPro" id="IPR050298">
    <property type="entry name" value="Gram-neg_bact_OMP"/>
</dbReference>
<name>Q13GV3_PARXL</name>
<dbReference type="PANTHER" id="PTHR34501:SF9">
    <property type="entry name" value="MAJOR OUTER MEMBRANE PROTEIN P.IA"/>
    <property type="match status" value="1"/>
</dbReference>
<dbReference type="STRING" id="266265.Bxe_C0804"/>
<dbReference type="Pfam" id="PF13609">
    <property type="entry name" value="Porin_4"/>
    <property type="match status" value="1"/>
</dbReference>
<dbReference type="Gene3D" id="2.40.160.10">
    <property type="entry name" value="Porin"/>
    <property type="match status" value="1"/>
</dbReference>
<keyword evidence="8" id="KW-0626">Porin</keyword>
<evidence type="ECO:0000256" key="3">
    <source>
        <dbReference type="ARBA" id="ARBA00022448"/>
    </source>
</evidence>
<dbReference type="GO" id="GO:0009279">
    <property type="term" value="C:cell outer membrane"/>
    <property type="evidence" value="ECO:0007669"/>
    <property type="project" value="UniProtKB-SubCell"/>
</dbReference>
<keyword evidence="5" id="KW-0812">Transmembrane</keyword>
<dbReference type="Proteomes" id="UP000001817">
    <property type="component" value="Chromosome 3"/>
</dbReference>
<evidence type="ECO:0000256" key="6">
    <source>
        <dbReference type="ARBA" id="ARBA00022729"/>
    </source>
</evidence>
<dbReference type="SUPFAM" id="SSF56935">
    <property type="entry name" value="Porins"/>
    <property type="match status" value="1"/>
</dbReference>
<dbReference type="EMBL" id="CP000272">
    <property type="protein sequence ID" value="ABE36686.1"/>
    <property type="molecule type" value="Genomic_DNA"/>
</dbReference>
<dbReference type="InterPro" id="IPR033900">
    <property type="entry name" value="Gram_neg_porin_domain"/>
</dbReference>
<evidence type="ECO:0000256" key="2">
    <source>
        <dbReference type="ARBA" id="ARBA00011233"/>
    </source>
</evidence>
<dbReference type="PROSITE" id="PS51257">
    <property type="entry name" value="PROKAR_LIPOPROTEIN"/>
    <property type="match status" value="1"/>
</dbReference>
<dbReference type="KEGG" id="bxe:Bxe_C0804"/>
<comment type="subcellular location">
    <subcellularLocation>
        <location evidence="1">Cell outer membrane</location>
        <topology evidence="1">Multi-pass membrane protein</topology>
    </subcellularLocation>
</comment>